<evidence type="ECO:0000313" key="2">
    <source>
        <dbReference type="Proteomes" id="UP000267027"/>
    </source>
</evidence>
<evidence type="ECO:0000313" key="1">
    <source>
        <dbReference type="EMBL" id="VDM63897.1"/>
    </source>
</evidence>
<organism evidence="3">
    <name type="scientific">Angiostrongylus costaricensis</name>
    <name type="common">Nematode worm</name>
    <dbReference type="NCBI Taxonomy" id="334426"/>
    <lineage>
        <taxon>Eukaryota</taxon>
        <taxon>Metazoa</taxon>
        <taxon>Ecdysozoa</taxon>
        <taxon>Nematoda</taxon>
        <taxon>Chromadorea</taxon>
        <taxon>Rhabditida</taxon>
        <taxon>Rhabditina</taxon>
        <taxon>Rhabditomorpha</taxon>
        <taxon>Strongyloidea</taxon>
        <taxon>Metastrongylidae</taxon>
        <taxon>Angiostrongylus</taxon>
    </lineage>
</organism>
<accession>A0A0R3Q088</accession>
<dbReference type="AlphaFoldDB" id="A0A0R3Q088"/>
<evidence type="ECO:0000313" key="3">
    <source>
        <dbReference type="WBParaSite" id="ACOC_0001231101-mRNA-1"/>
    </source>
</evidence>
<dbReference type="OrthoDB" id="5857302at2759"/>
<name>A0A0R3Q088_ANGCS</name>
<dbReference type="Proteomes" id="UP000267027">
    <property type="component" value="Unassembled WGS sequence"/>
</dbReference>
<dbReference type="WBParaSite" id="ACOC_0001231101-mRNA-1">
    <property type="protein sequence ID" value="ACOC_0001231101-mRNA-1"/>
    <property type="gene ID" value="ACOC_0001231101"/>
</dbReference>
<keyword evidence="2" id="KW-1185">Reference proteome</keyword>
<dbReference type="SUPFAM" id="SSF53822">
    <property type="entry name" value="Periplasmic binding protein-like I"/>
    <property type="match status" value="1"/>
</dbReference>
<dbReference type="STRING" id="334426.A0A0R3Q088"/>
<sequence>MNFNDFPYSLGIAIKTVMMSFGWKQFAFVYSNQDDAQKCSIMKNDMQISF</sequence>
<gene>
    <name evidence="1" type="ORF">ACOC_LOCUS12312</name>
</gene>
<reference evidence="3" key="1">
    <citation type="submission" date="2017-02" db="UniProtKB">
        <authorList>
            <consortium name="WormBaseParasite"/>
        </authorList>
    </citation>
    <scope>IDENTIFICATION</scope>
</reference>
<proteinExistence type="predicted"/>
<reference evidence="1 2" key="2">
    <citation type="submission" date="2018-11" db="EMBL/GenBank/DDBJ databases">
        <authorList>
            <consortium name="Pathogen Informatics"/>
        </authorList>
    </citation>
    <scope>NUCLEOTIDE SEQUENCE [LARGE SCALE GENOMIC DNA]</scope>
    <source>
        <strain evidence="1 2">Costa Rica</strain>
    </source>
</reference>
<protein>
    <submittedName>
        <fullName evidence="3">ANF_receptor domain-containing protein</fullName>
    </submittedName>
</protein>
<dbReference type="EMBL" id="UYYA01004982">
    <property type="protein sequence ID" value="VDM63897.1"/>
    <property type="molecule type" value="Genomic_DNA"/>
</dbReference>
<dbReference type="Gene3D" id="3.40.50.2300">
    <property type="match status" value="1"/>
</dbReference>
<dbReference type="InterPro" id="IPR028082">
    <property type="entry name" value="Peripla_BP_I"/>
</dbReference>